<comment type="caution">
    <text evidence="2">The sequence shown here is derived from an EMBL/GenBank/DDBJ whole genome shotgun (WGS) entry which is preliminary data.</text>
</comment>
<evidence type="ECO:0000259" key="1">
    <source>
        <dbReference type="Pfam" id="PF20681"/>
    </source>
</evidence>
<dbReference type="Pfam" id="PF20681">
    <property type="entry name" value="DUF6818"/>
    <property type="match status" value="1"/>
</dbReference>
<evidence type="ECO:0000313" key="2">
    <source>
        <dbReference type="EMBL" id="POM64487.1"/>
    </source>
</evidence>
<dbReference type="PANTHER" id="PTHR34409:SF1">
    <property type="entry name" value="MYB-LIKE DOMAIN-CONTAINING PROTEIN"/>
    <property type="match status" value="1"/>
</dbReference>
<dbReference type="EMBL" id="NCKW01011094">
    <property type="protein sequence ID" value="POM64487.1"/>
    <property type="molecule type" value="Genomic_DNA"/>
</dbReference>
<organism evidence="2 3">
    <name type="scientific">Phytophthora palmivora</name>
    <dbReference type="NCBI Taxonomy" id="4796"/>
    <lineage>
        <taxon>Eukaryota</taxon>
        <taxon>Sar</taxon>
        <taxon>Stramenopiles</taxon>
        <taxon>Oomycota</taxon>
        <taxon>Peronosporomycetes</taxon>
        <taxon>Peronosporales</taxon>
        <taxon>Peronosporaceae</taxon>
        <taxon>Phytophthora</taxon>
    </lineage>
</organism>
<dbReference type="InterPro" id="IPR049203">
    <property type="entry name" value="DUF6818"/>
</dbReference>
<proteinExistence type="predicted"/>
<reference evidence="2 3" key="1">
    <citation type="journal article" date="2017" name="Genome Biol. Evol.">
        <title>Phytophthora megakarya and P. palmivora, closely related causal agents of cacao black pod rot, underwent increases in genome sizes and gene numbers by different mechanisms.</title>
        <authorList>
            <person name="Ali S.S."/>
            <person name="Shao J."/>
            <person name="Lary D.J."/>
            <person name="Kronmiller B."/>
            <person name="Shen D."/>
            <person name="Strem M.D."/>
            <person name="Amoako-Attah I."/>
            <person name="Akrofi A.Y."/>
            <person name="Begoude B.A."/>
            <person name="Ten Hoopen G.M."/>
            <person name="Coulibaly K."/>
            <person name="Kebe B.I."/>
            <person name="Melnick R.L."/>
            <person name="Guiltinan M.J."/>
            <person name="Tyler B.M."/>
            <person name="Meinhardt L.W."/>
            <person name="Bailey B.A."/>
        </authorList>
    </citation>
    <scope>NUCLEOTIDE SEQUENCE [LARGE SCALE GENOMIC DNA]</scope>
    <source>
        <strain evidence="3">sbr112.9</strain>
    </source>
</reference>
<gene>
    <name evidence="2" type="ORF">PHPALM_19976</name>
</gene>
<accession>A0A2P4XG05</accession>
<dbReference type="PANTHER" id="PTHR34409">
    <property type="entry name" value="SET DOMAIN-CONTAINING PROTEIN"/>
    <property type="match status" value="1"/>
</dbReference>
<dbReference type="OrthoDB" id="123120at2759"/>
<sequence length="82" mass="9352">MLLFSALEEVVPLGLKMWERVADDYNAKRLRNTSERNVDSLKCKFENLYYKPKPSRKGEVSMNCVISAKEIQIKIEAEGGAT</sequence>
<dbReference type="Proteomes" id="UP000237271">
    <property type="component" value="Unassembled WGS sequence"/>
</dbReference>
<protein>
    <recommendedName>
        <fullName evidence="1">DUF6818 domain-containing protein</fullName>
    </recommendedName>
</protein>
<name>A0A2P4XG05_9STRA</name>
<evidence type="ECO:0000313" key="3">
    <source>
        <dbReference type="Proteomes" id="UP000237271"/>
    </source>
</evidence>
<dbReference type="AlphaFoldDB" id="A0A2P4XG05"/>
<feature type="domain" description="DUF6818" evidence="1">
    <location>
        <begin position="12"/>
        <end position="81"/>
    </location>
</feature>
<keyword evidence="3" id="KW-1185">Reference proteome</keyword>